<reference evidence="2 3" key="1">
    <citation type="journal article" date="2021" name="Cell">
        <title>Tracing the genetic footprints of vertebrate landing in non-teleost ray-finned fishes.</title>
        <authorList>
            <person name="Bi X."/>
            <person name="Wang K."/>
            <person name="Yang L."/>
            <person name="Pan H."/>
            <person name="Jiang H."/>
            <person name="Wei Q."/>
            <person name="Fang M."/>
            <person name="Yu H."/>
            <person name="Zhu C."/>
            <person name="Cai Y."/>
            <person name="He Y."/>
            <person name="Gan X."/>
            <person name="Zeng H."/>
            <person name="Yu D."/>
            <person name="Zhu Y."/>
            <person name="Jiang H."/>
            <person name="Qiu Q."/>
            <person name="Yang H."/>
            <person name="Zhang Y.E."/>
            <person name="Wang W."/>
            <person name="Zhu M."/>
            <person name="He S."/>
            <person name="Zhang G."/>
        </authorList>
    </citation>
    <scope>NUCLEOTIDE SEQUENCE [LARGE SCALE GENOMIC DNA]</scope>
    <source>
        <strain evidence="2">Bchr_013</strain>
    </source>
</reference>
<gene>
    <name evidence="2" type="primary">Adarb2_0</name>
    <name evidence="2" type="ORF">GTO96_0018256</name>
</gene>
<dbReference type="GO" id="GO:0003725">
    <property type="term" value="F:double-stranded RNA binding"/>
    <property type="evidence" value="ECO:0007669"/>
    <property type="project" value="TreeGrafter"/>
</dbReference>
<proteinExistence type="predicted"/>
<dbReference type="Pfam" id="PF02137">
    <property type="entry name" value="A_deamin"/>
    <property type="match status" value="1"/>
</dbReference>
<name>A0A8X8BLA0_POLSE</name>
<evidence type="ECO:0000259" key="1">
    <source>
        <dbReference type="PROSITE" id="PS50141"/>
    </source>
</evidence>
<dbReference type="GO" id="GO:0005730">
    <property type="term" value="C:nucleolus"/>
    <property type="evidence" value="ECO:0007669"/>
    <property type="project" value="TreeGrafter"/>
</dbReference>
<dbReference type="PANTHER" id="PTHR10910">
    <property type="entry name" value="EUKARYOTE SPECIFIC DSRNA BINDING PROTEIN"/>
    <property type="match status" value="1"/>
</dbReference>
<dbReference type="GO" id="GO:0008251">
    <property type="term" value="F:tRNA-specific adenosine deaminase activity"/>
    <property type="evidence" value="ECO:0007669"/>
    <property type="project" value="TreeGrafter"/>
</dbReference>
<dbReference type="PROSITE" id="PS50141">
    <property type="entry name" value="A_DEAMIN_EDITASE"/>
    <property type="match status" value="1"/>
</dbReference>
<organism evidence="2 3">
    <name type="scientific">Polypterus senegalus</name>
    <name type="common">Senegal bichir</name>
    <dbReference type="NCBI Taxonomy" id="55291"/>
    <lineage>
        <taxon>Eukaryota</taxon>
        <taxon>Metazoa</taxon>
        <taxon>Chordata</taxon>
        <taxon>Craniata</taxon>
        <taxon>Vertebrata</taxon>
        <taxon>Euteleostomi</taxon>
        <taxon>Actinopterygii</taxon>
        <taxon>Polypteriformes</taxon>
        <taxon>Polypteridae</taxon>
        <taxon>Polypterus</taxon>
    </lineage>
</organism>
<dbReference type="GO" id="GO:0003726">
    <property type="term" value="F:double-stranded RNA adenosine deaminase activity"/>
    <property type="evidence" value="ECO:0007669"/>
    <property type="project" value="TreeGrafter"/>
</dbReference>
<dbReference type="SMART" id="SM00552">
    <property type="entry name" value="ADEAMc"/>
    <property type="match status" value="1"/>
</dbReference>
<evidence type="ECO:0000313" key="2">
    <source>
        <dbReference type="EMBL" id="KAG2458472.1"/>
    </source>
</evidence>
<keyword evidence="3" id="KW-1185">Reference proteome</keyword>
<dbReference type="GO" id="GO:0006382">
    <property type="term" value="P:adenosine to inosine editing"/>
    <property type="evidence" value="ECO:0007669"/>
    <property type="project" value="TreeGrafter"/>
</dbReference>
<dbReference type="Proteomes" id="UP000886611">
    <property type="component" value="Unassembled WGS sequence"/>
</dbReference>
<accession>A0A8X8BLA0</accession>
<feature type="domain" description="A to I editase" evidence="1">
    <location>
        <begin position="98"/>
        <end position="205"/>
    </location>
</feature>
<sequence length="209" mass="23686">MEALIGALERLSEESEGLGLRVSWIKTKIQAFNDLLCTAISSVSVCRESADLIERFIYLSSNIYASGDSSYKVSRRIGRAWGSRGHWKEVWLSNTESRPPGKSRCFSLNWTIGDNELEVISTTTGKKKDSGGPSRLCKHILFSRWAKLYQKLSMQVPNRGETPLMYCEAKLAAQTYQTVKQQFFRSLQDAGLGTWMKKPPEQEQFHLPV</sequence>
<feature type="non-terminal residue" evidence="2">
    <location>
        <position position="209"/>
    </location>
</feature>
<dbReference type="GO" id="GO:0005737">
    <property type="term" value="C:cytoplasm"/>
    <property type="evidence" value="ECO:0007669"/>
    <property type="project" value="TreeGrafter"/>
</dbReference>
<evidence type="ECO:0000313" key="3">
    <source>
        <dbReference type="Proteomes" id="UP000886611"/>
    </source>
</evidence>
<dbReference type="PANTHER" id="PTHR10910:SF17">
    <property type="entry name" value="DOUBLE-STRANDED RNA-SPECIFIC EDITASE B2"/>
    <property type="match status" value="1"/>
</dbReference>
<dbReference type="GO" id="GO:0006396">
    <property type="term" value="P:RNA processing"/>
    <property type="evidence" value="ECO:0007669"/>
    <property type="project" value="InterPro"/>
</dbReference>
<protein>
    <submittedName>
        <fullName evidence="2">RED2 editase</fullName>
    </submittedName>
</protein>
<dbReference type="AlphaFoldDB" id="A0A8X8BLA0"/>
<comment type="caution">
    <text evidence="2">The sequence shown here is derived from an EMBL/GenBank/DDBJ whole genome shotgun (WGS) entry which is preliminary data.</text>
</comment>
<dbReference type="EMBL" id="JAATIS010007298">
    <property type="protein sequence ID" value="KAG2458472.1"/>
    <property type="molecule type" value="Genomic_DNA"/>
</dbReference>
<feature type="non-terminal residue" evidence="2">
    <location>
        <position position="1"/>
    </location>
</feature>
<dbReference type="InterPro" id="IPR002466">
    <property type="entry name" value="A_deamin"/>
</dbReference>